<evidence type="ECO:0000256" key="1">
    <source>
        <dbReference type="SAM" id="SignalP"/>
    </source>
</evidence>
<sequence length="132" mass="14968">MPLGMTVFLFPSLGLGGNNFTLSPDIQPPGQKAVGVEYSRDLYGSCYTFNPRWNRKLLVARVPRKGYALTKPQVYITVFFRWNALTTCPKESVETEGSEKILPHWQNDYLDDVTTDQYGELHLVKITEPVLA</sequence>
<gene>
    <name evidence="2" type="ORF">TNIN_123391</name>
</gene>
<evidence type="ECO:0000313" key="3">
    <source>
        <dbReference type="Proteomes" id="UP000886998"/>
    </source>
</evidence>
<keyword evidence="3" id="KW-1185">Reference proteome</keyword>
<dbReference type="AlphaFoldDB" id="A0A8X7BPC6"/>
<evidence type="ECO:0000313" key="2">
    <source>
        <dbReference type="EMBL" id="GFY38745.1"/>
    </source>
</evidence>
<feature type="signal peptide" evidence="1">
    <location>
        <begin position="1"/>
        <end position="16"/>
    </location>
</feature>
<feature type="chain" id="PRO_5036497333" evidence="1">
    <location>
        <begin position="17"/>
        <end position="132"/>
    </location>
</feature>
<protein>
    <submittedName>
        <fullName evidence="2">Uncharacterized protein</fullName>
    </submittedName>
</protein>
<organism evidence="2 3">
    <name type="scientific">Trichonephila inaurata madagascariensis</name>
    <dbReference type="NCBI Taxonomy" id="2747483"/>
    <lineage>
        <taxon>Eukaryota</taxon>
        <taxon>Metazoa</taxon>
        <taxon>Ecdysozoa</taxon>
        <taxon>Arthropoda</taxon>
        <taxon>Chelicerata</taxon>
        <taxon>Arachnida</taxon>
        <taxon>Araneae</taxon>
        <taxon>Araneomorphae</taxon>
        <taxon>Entelegynae</taxon>
        <taxon>Araneoidea</taxon>
        <taxon>Nephilidae</taxon>
        <taxon>Trichonephila</taxon>
        <taxon>Trichonephila inaurata</taxon>
    </lineage>
</organism>
<comment type="caution">
    <text evidence="2">The sequence shown here is derived from an EMBL/GenBank/DDBJ whole genome shotgun (WGS) entry which is preliminary data.</text>
</comment>
<dbReference type="Proteomes" id="UP000886998">
    <property type="component" value="Unassembled WGS sequence"/>
</dbReference>
<keyword evidence="1" id="KW-0732">Signal</keyword>
<reference evidence="2" key="1">
    <citation type="submission" date="2020-08" db="EMBL/GenBank/DDBJ databases">
        <title>Multicomponent nature underlies the extraordinary mechanical properties of spider dragline silk.</title>
        <authorList>
            <person name="Kono N."/>
            <person name="Nakamura H."/>
            <person name="Mori M."/>
            <person name="Yoshida Y."/>
            <person name="Ohtoshi R."/>
            <person name="Malay A.D."/>
            <person name="Moran D.A.P."/>
            <person name="Tomita M."/>
            <person name="Numata K."/>
            <person name="Arakawa K."/>
        </authorList>
    </citation>
    <scope>NUCLEOTIDE SEQUENCE</scope>
</reference>
<dbReference type="EMBL" id="BMAV01001043">
    <property type="protein sequence ID" value="GFY38745.1"/>
    <property type="molecule type" value="Genomic_DNA"/>
</dbReference>
<name>A0A8X7BPC6_9ARAC</name>
<proteinExistence type="predicted"/>
<accession>A0A8X7BPC6</accession>